<dbReference type="PANTHER" id="PTHR46568:SF1">
    <property type="entry name" value="ALKYLDIHYDROXYACETONEPHOSPHATE SYNTHASE, PEROXISOMAL"/>
    <property type="match status" value="1"/>
</dbReference>
<feature type="non-terminal residue" evidence="3">
    <location>
        <position position="77"/>
    </location>
</feature>
<dbReference type="PROSITE" id="PS51387">
    <property type="entry name" value="FAD_PCMH"/>
    <property type="match status" value="1"/>
</dbReference>
<protein>
    <recommendedName>
        <fullName evidence="2">FAD-binding PCMH-type domain-containing protein</fullName>
    </recommendedName>
</protein>
<comment type="caution">
    <text evidence="3">The sequence shown here is derived from an EMBL/GenBank/DDBJ whole genome shotgun (WGS) entry which is preliminary data.</text>
</comment>
<accession>X1NWX6</accession>
<dbReference type="EMBL" id="BARV01038537">
    <property type="protein sequence ID" value="GAI48542.1"/>
    <property type="molecule type" value="Genomic_DNA"/>
</dbReference>
<dbReference type="InterPro" id="IPR016166">
    <property type="entry name" value="FAD-bd_PCMH"/>
</dbReference>
<dbReference type="GO" id="GO:0008610">
    <property type="term" value="P:lipid biosynthetic process"/>
    <property type="evidence" value="ECO:0007669"/>
    <property type="project" value="InterPro"/>
</dbReference>
<sequence length="77" mass="8623">MIINMEVVLPPGEIIRTAPVPRNAAGPDLNQLFIGSEGTLGIITEATFKIHNVPEERRFRAFIFKDFHSAYEAGRKI</sequence>
<evidence type="ECO:0000256" key="1">
    <source>
        <dbReference type="ARBA" id="ARBA00008000"/>
    </source>
</evidence>
<comment type="similarity">
    <text evidence="1">Belongs to the FAD-binding oxidoreductase/transferase type 4 family.</text>
</comment>
<evidence type="ECO:0000259" key="2">
    <source>
        <dbReference type="PROSITE" id="PS51387"/>
    </source>
</evidence>
<dbReference type="PANTHER" id="PTHR46568">
    <property type="entry name" value="ALKYLDIHYDROXYACETONEPHOSPHATE SYNTHASE, PEROXISOMAL"/>
    <property type="match status" value="1"/>
</dbReference>
<dbReference type="AlphaFoldDB" id="X1NWX6"/>
<dbReference type="InterPro" id="IPR036318">
    <property type="entry name" value="FAD-bd_PCMH-like_sf"/>
</dbReference>
<dbReference type="Gene3D" id="3.30.465.10">
    <property type="match status" value="1"/>
</dbReference>
<feature type="domain" description="FAD-binding PCMH-type" evidence="2">
    <location>
        <begin position="1"/>
        <end position="53"/>
    </location>
</feature>
<gene>
    <name evidence="3" type="ORF">S06H3_59335</name>
</gene>
<dbReference type="GO" id="GO:0071949">
    <property type="term" value="F:FAD binding"/>
    <property type="evidence" value="ECO:0007669"/>
    <property type="project" value="InterPro"/>
</dbReference>
<evidence type="ECO:0000313" key="3">
    <source>
        <dbReference type="EMBL" id="GAI48542.1"/>
    </source>
</evidence>
<dbReference type="GO" id="GO:0008609">
    <property type="term" value="F:alkylglycerone-phosphate synthase activity"/>
    <property type="evidence" value="ECO:0007669"/>
    <property type="project" value="InterPro"/>
</dbReference>
<proteinExistence type="inferred from homology"/>
<name>X1NWX6_9ZZZZ</name>
<dbReference type="SUPFAM" id="SSF56176">
    <property type="entry name" value="FAD-binding/transporter-associated domain-like"/>
    <property type="match status" value="1"/>
</dbReference>
<dbReference type="InterPro" id="IPR016169">
    <property type="entry name" value="FAD-bd_PCMH_sub2"/>
</dbReference>
<dbReference type="InterPro" id="IPR025650">
    <property type="entry name" value="Alkyl-DHAP_Synthase"/>
</dbReference>
<reference evidence="3" key="1">
    <citation type="journal article" date="2014" name="Front. Microbiol.">
        <title>High frequency of phylogenetically diverse reductive dehalogenase-homologous genes in deep subseafloor sedimentary metagenomes.</title>
        <authorList>
            <person name="Kawai M."/>
            <person name="Futagami T."/>
            <person name="Toyoda A."/>
            <person name="Takaki Y."/>
            <person name="Nishi S."/>
            <person name="Hori S."/>
            <person name="Arai W."/>
            <person name="Tsubouchi T."/>
            <person name="Morono Y."/>
            <person name="Uchiyama I."/>
            <person name="Ito T."/>
            <person name="Fujiyama A."/>
            <person name="Inagaki F."/>
            <person name="Takami H."/>
        </authorList>
    </citation>
    <scope>NUCLEOTIDE SEQUENCE</scope>
    <source>
        <strain evidence="3">Expedition CK06-06</strain>
    </source>
</reference>
<organism evidence="3">
    <name type="scientific">marine sediment metagenome</name>
    <dbReference type="NCBI Taxonomy" id="412755"/>
    <lineage>
        <taxon>unclassified sequences</taxon>
        <taxon>metagenomes</taxon>
        <taxon>ecological metagenomes</taxon>
    </lineage>
</organism>